<dbReference type="InterPro" id="IPR027370">
    <property type="entry name" value="Znf-RING_euk"/>
</dbReference>
<keyword evidence="9" id="KW-1185">Reference proteome</keyword>
<keyword evidence="2" id="KW-0863">Zinc-finger</keyword>
<dbReference type="Gene3D" id="2.30.130.40">
    <property type="entry name" value="LON domain-like"/>
    <property type="match status" value="1"/>
</dbReference>
<dbReference type="AlphaFoldDB" id="C1EHN3"/>
<gene>
    <name evidence="8" type="ORF">MICPUN_64288</name>
</gene>
<dbReference type="GeneID" id="8249388"/>
<keyword evidence="5" id="KW-1133">Transmembrane helix</keyword>
<sequence>MPRPTRSVSGAVADDKEFGPEVSSRGGGDGEPKSGRIVDAQELLDAMTCPVSGLVFVDPVTTTCGHTFSRQSLARWMTSTGSNQRDGAGPSCPTCRAPLYHESPHQWPVNTVLVDLAERFLRDEMIEARTLTYKMPGAIAGGSGVDGDSQAGQILGELPLFVLDSMTPGQELTLNVFEERYKLMIRRCLQATRKFGMVGLARPAATHGPSRGVGGDGGFSVEAGESNGRDGVERREGVEARHEHAGASRLLRYLLADPSPPGARGGTFHADHAVECVITAFQELLDGRLLLRCRATRHVRIVDSRDEPGGAGYTCATVEAVVDSDVHPPRPGRPSRDGDASGGDASASILARVCAGVAPDDLADRDRAKMLLSMEMAAGIHHVWLAHVAGRTIGWQRPVDCPAADDLERWSPPSDPPEDWVRSRYPVRESGALGGRSGVDRFPSPNDFLRRSYGGDVENLLAMCGSRPAAHMPTELSWWFTRVANPLPPLGAALELRPDALRCTSATDRFRNVWAKLFASMVSRHGLKPTQFRGARPMADATIASLVCEALDPDPATAFGAVWYPAIAELRDRGTTTATVPSSSDGAPPVIQYEGAVEDSEGRAYRRARVEDVEALIDAVTRTLELPIAADEWSPVEGRFLSYVYVSPSDFEGPGPAMRLPPVPPDVDREGPGRSTRVPPVPPASPGSRSTARSGILGGPGSAGGLAAVARRGGVPAVCWCLHLRLSSMLPVEWDDAVSRIAAALRGLDPTRGAPAVEGTVVPIPEYAPQPGDWFSAGKCVGRRRARLAGRVGASYGRVAGATVGAVVWAYYVVCELFLLTALALGLFGRPGRNRFPQSFVRGAALALAAAALFGVLSYVP</sequence>
<feature type="transmembrane region" description="Helical" evidence="5">
    <location>
        <begin position="809"/>
        <end position="828"/>
    </location>
</feature>
<dbReference type="Pfam" id="PF13445">
    <property type="entry name" value="zf-RING_UBOX"/>
    <property type="match status" value="1"/>
</dbReference>
<dbReference type="PANTHER" id="PTHR23327:SF42">
    <property type="entry name" value="LON PEPTIDASE N-TERMINAL DOMAIN AND RING FINGER PROTEIN C14F5.10C"/>
    <property type="match status" value="1"/>
</dbReference>
<dbReference type="SUPFAM" id="SSF88697">
    <property type="entry name" value="PUA domain-like"/>
    <property type="match status" value="1"/>
</dbReference>
<dbReference type="InParanoid" id="C1EHN3"/>
<keyword evidence="3" id="KW-0862">Zinc</keyword>
<evidence type="ECO:0000313" key="9">
    <source>
        <dbReference type="Proteomes" id="UP000002009"/>
    </source>
</evidence>
<dbReference type="InterPro" id="IPR003111">
    <property type="entry name" value="Lon_prtase_N"/>
</dbReference>
<feature type="region of interest" description="Disordered" evidence="4">
    <location>
        <begin position="654"/>
        <end position="697"/>
    </location>
</feature>
<feature type="domain" description="Lon N-terminal" evidence="6">
    <location>
        <begin position="157"/>
        <end position="328"/>
    </location>
</feature>
<feature type="domain" description="Zinc finger RING-type eukaryotic" evidence="7">
    <location>
        <begin position="49"/>
        <end position="83"/>
    </location>
</feature>
<organism evidence="8 9">
    <name type="scientific">Micromonas commoda (strain RCC299 / NOUM17 / CCMP2709)</name>
    <name type="common">Picoplanktonic green alga</name>
    <dbReference type="NCBI Taxonomy" id="296587"/>
    <lineage>
        <taxon>Eukaryota</taxon>
        <taxon>Viridiplantae</taxon>
        <taxon>Chlorophyta</taxon>
        <taxon>Mamiellophyceae</taxon>
        <taxon>Mamiellales</taxon>
        <taxon>Mamiellaceae</taxon>
        <taxon>Micromonas</taxon>
    </lineage>
</organism>
<evidence type="ECO:0000256" key="5">
    <source>
        <dbReference type="SAM" id="Phobius"/>
    </source>
</evidence>
<dbReference type="GO" id="GO:0061630">
    <property type="term" value="F:ubiquitin protein ligase activity"/>
    <property type="evidence" value="ECO:0007669"/>
    <property type="project" value="TreeGrafter"/>
</dbReference>
<feature type="compositionally biased region" description="Basic and acidic residues" evidence="4">
    <location>
        <begin position="324"/>
        <end position="339"/>
    </location>
</feature>
<dbReference type="RefSeq" id="XP_002506278.1">
    <property type="nucleotide sequence ID" value="XM_002506232.1"/>
</dbReference>
<dbReference type="OrthoDB" id="499001at2759"/>
<dbReference type="Proteomes" id="UP000002009">
    <property type="component" value="Chromosome 15"/>
</dbReference>
<dbReference type="PANTHER" id="PTHR23327">
    <property type="entry name" value="RING FINGER PROTEIN 127"/>
    <property type="match status" value="1"/>
</dbReference>
<name>C1EHN3_MICCC</name>
<dbReference type="GO" id="GO:0008270">
    <property type="term" value="F:zinc ion binding"/>
    <property type="evidence" value="ECO:0007669"/>
    <property type="project" value="UniProtKB-KW"/>
</dbReference>
<evidence type="ECO:0000256" key="4">
    <source>
        <dbReference type="SAM" id="MobiDB-lite"/>
    </source>
</evidence>
<dbReference type="eggNOG" id="KOG4159">
    <property type="taxonomic scope" value="Eukaryota"/>
</dbReference>
<reference evidence="8 9" key="1">
    <citation type="journal article" date="2009" name="Science">
        <title>Green evolution and dynamic adaptations revealed by genomes of the marine picoeukaryotes Micromonas.</title>
        <authorList>
            <person name="Worden A.Z."/>
            <person name="Lee J.H."/>
            <person name="Mock T."/>
            <person name="Rouze P."/>
            <person name="Simmons M.P."/>
            <person name="Aerts A.L."/>
            <person name="Allen A.E."/>
            <person name="Cuvelier M.L."/>
            <person name="Derelle E."/>
            <person name="Everett M.V."/>
            <person name="Foulon E."/>
            <person name="Grimwood J."/>
            <person name="Gundlach H."/>
            <person name="Henrissat B."/>
            <person name="Napoli C."/>
            <person name="McDonald S.M."/>
            <person name="Parker M.S."/>
            <person name="Rombauts S."/>
            <person name="Salamov A."/>
            <person name="Von Dassow P."/>
            <person name="Badger J.H."/>
            <person name="Coutinho P.M."/>
            <person name="Demir E."/>
            <person name="Dubchak I."/>
            <person name="Gentemann C."/>
            <person name="Eikrem W."/>
            <person name="Gready J.E."/>
            <person name="John U."/>
            <person name="Lanier W."/>
            <person name="Lindquist E.A."/>
            <person name="Lucas S."/>
            <person name="Mayer K.F."/>
            <person name="Moreau H."/>
            <person name="Not F."/>
            <person name="Otillar R."/>
            <person name="Panaud O."/>
            <person name="Pangilinan J."/>
            <person name="Paulsen I."/>
            <person name="Piegu B."/>
            <person name="Poliakov A."/>
            <person name="Robbens S."/>
            <person name="Schmutz J."/>
            <person name="Toulza E."/>
            <person name="Wyss T."/>
            <person name="Zelensky A."/>
            <person name="Zhou K."/>
            <person name="Armbrust E.V."/>
            <person name="Bhattacharya D."/>
            <person name="Goodenough U.W."/>
            <person name="Van de Peer Y."/>
            <person name="Grigoriev I.V."/>
        </authorList>
    </citation>
    <scope>NUCLEOTIDE SEQUENCE [LARGE SCALE GENOMIC DNA]</scope>
    <source>
        <strain evidence="9">RCC299 / NOUM17</strain>
    </source>
</reference>
<dbReference type="STRING" id="296587.C1EHN3"/>
<dbReference type="Pfam" id="PF02190">
    <property type="entry name" value="LON_substr_bdg"/>
    <property type="match status" value="1"/>
</dbReference>
<feature type="transmembrane region" description="Helical" evidence="5">
    <location>
        <begin position="840"/>
        <end position="860"/>
    </location>
</feature>
<keyword evidence="1" id="KW-0479">Metal-binding</keyword>
<dbReference type="InterPro" id="IPR015947">
    <property type="entry name" value="PUA-like_sf"/>
</dbReference>
<dbReference type="InterPro" id="IPR046336">
    <property type="entry name" value="Lon_prtase_N_sf"/>
</dbReference>
<dbReference type="Gene3D" id="3.30.40.10">
    <property type="entry name" value="Zinc/RING finger domain, C3HC4 (zinc finger)"/>
    <property type="match status" value="1"/>
</dbReference>
<dbReference type="EMBL" id="CP001333">
    <property type="protein sequence ID" value="ACO67536.1"/>
    <property type="molecule type" value="Genomic_DNA"/>
</dbReference>
<dbReference type="SUPFAM" id="SSF57850">
    <property type="entry name" value="RING/U-box"/>
    <property type="match status" value="1"/>
</dbReference>
<evidence type="ECO:0000313" key="8">
    <source>
        <dbReference type="EMBL" id="ACO67536.1"/>
    </source>
</evidence>
<protein>
    <submittedName>
        <fullName evidence="8">Uncharacterized protein</fullName>
    </submittedName>
</protein>
<evidence type="ECO:0000259" key="7">
    <source>
        <dbReference type="Pfam" id="PF13445"/>
    </source>
</evidence>
<feature type="region of interest" description="Disordered" evidence="4">
    <location>
        <begin position="1"/>
        <end position="35"/>
    </location>
</feature>
<accession>C1EHN3</accession>
<feature type="region of interest" description="Disordered" evidence="4">
    <location>
        <begin position="323"/>
        <end position="344"/>
    </location>
</feature>
<proteinExistence type="predicted"/>
<evidence type="ECO:0000256" key="2">
    <source>
        <dbReference type="ARBA" id="ARBA00022771"/>
    </source>
</evidence>
<evidence type="ECO:0000259" key="6">
    <source>
        <dbReference type="Pfam" id="PF02190"/>
    </source>
</evidence>
<keyword evidence="5" id="KW-0812">Transmembrane</keyword>
<evidence type="ECO:0000256" key="3">
    <source>
        <dbReference type="ARBA" id="ARBA00022833"/>
    </source>
</evidence>
<dbReference type="KEGG" id="mis:MICPUN_64288"/>
<keyword evidence="5" id="KW-0472">Membrane</keyword>
<dbReference type="InterPro" id="IPR013083">
    <property type="entry name" value="Znf_RING/FYVE/PHD"/>
</dbReference>
<evidence type="ECO:0000256" key="1">
    <source>
        <dbReference type="ARBA" id="ARBA00022723"/>
    </source>
</evidence>